<dbReference type="Proteomes" id="UP000177117">
    <property type="component" value="Unassembled WGS sequence"/>
</dbReference>
<dbReference type="EMBL" id="MGJD01000031">
    <property type="protein sequence ID" value="OGM99992.1"/>
    <property type="molecule type" value="Genomic_DNA"/>
</dbReference>
<name>A0A1F8EGQ4_9BACT</name>
<gene>
    <name evidence="1" type="ORF">A2650_01105</name>
</gene>
<evidence type="ECO:0000313" key="1">
    <source>
        <dbReference type="EMBL" id="OGM99992.1"/>
    </source>
</evidence>
<comment type="caution">
    <text evidence="1">The sequence shown here is derived from an EMBL/GenBank/DDBJ whole genome shotgun (WGS) entry which is preliminary data.</text>
</comment>
<reference evidence="1 2" key="1">
    <citation type="journal article" date="2016" name="Nat. Commun.">
        <title>Thousands of microbial genomes shed light on interconnected biogeochemical processes in an aquifer system.</title>
        <authorList>
            <person name="Anantharaman K."/>
            <person name="Brown C.T."/>
            <person name="Hug L.A."/>
            <person name="Sharon I."/>
            <person name="Castelle C.J."/>
            <person name="Probst A.J."/>
            <person name="Thomas B.C."/>
            <person name="Singh A."/>
            <person name="Wilkins M.J."/>
            <person name="Karaoz U."/>
            <person name="Brodie E.L."/>
            <person name="Williams K.H."/>
            <person name="Hubbard S.S."/>
            <person name="Banfield J.F."/>
        </authorList>
    </citation>
    <scope>NUCLEOTIDE SEQUENCE [LARGE SCALE GENOMIC DNA]</scope>
</reference>
<proteinExistence type="predicted"/>
<sequence>MVDRTISKQKINKNKMNSLSKHKVVGKFFTTLTSAATVLSLSGVAYLAPVAALAVAPADFGLKEGDVVSAAGSDDPDVYIVNELGYKRLFLNPAIFNFYGHLGGFGAVKNVAPATRDAFGTSGLFRNCETNDPKVYGVETTGEDVGMLHWVNTSGAQAVADDANFFKKVFCVNNNEFNWYPKGSDYTSVNQVPNYSRGTTVVTAGPISVSLASSNPAAGTIVDGQARYHLASFLFSGSGTVNSVKLKRIGVSADASLTNVYLYDGNKRLTDSVSVSNSEMFFNDTNGLFTVSGSKVISVMADVDGTSGETIGIQAIAVNGNAVSASSNLHNIATATLATVALAALTTPSDGDNSGDDDTGVATNPADDVIAWQDTVTIGQRYVWMKSLQLRVVGSVQLGDLRDFRLYVDGVQVSSTLAQQDSGGYLVFDMSGSPVKLETGSRTFKVLVNIIGGSSKDFHLALRQKSDIWAVDSQYGAAVLATGTFPVGDVDNELEISSGTLTITKTPDSPSGDVVKGASGVVLARYEFKAAGERMKVENLRIANESTGNRLAPRNAAIFADGVQVGSTTTLWEVDSVAASNSAGYAEVALGSSLIVVPGTPRTVEIRADIYDASGSDGTAANDVITAQFAAGSSNVQRLTTLDYVSSPNAETKTGNDLTVKTGSFTAGKYTGYANQSVVAPKNGVKIGHYTLTAASSEDVNVNTVTFDGQPAYGGNGTLTSEFTDAYVKVWNDAGAVVYTSPIKTTLSHTASNSYSVNFSIPKNKTYQVELWSNIATGFNSTDILQTNMDAAGTTVGSSTTATATQVSGQTISGAAGTFTVANSSIPVTKFVNGGTTANVYNFTITPTYDDFTLDEVYIDLSSTTASSTGAVANVFLKNGSTVLGSSVVSATTSSASFTGLNFALPQSGGTKTFSVDVQFANVGVGANDTAGGVTVQLDGHKRRNGSGAITTTTGLTPSSFTANSHVAVKGYPTFANASLPTTILSPTTLTLFKTVVSATGGQIAWNDIVFTVASSSDVIRIASSTYQIWENGVDISGSSVGATASDSYSGSDDYIEFSFATERVISAGSSVTLELKATVTGALVAGNSISTKIRNPSGSTVTSDDSTVQAARSGATFVWTDQSAPSHATTTDDWFTDGLVKGLVDTQSVIK</sequence>
<organism evidence="1 2">
    <name type="scientific">Candidatus Yanofskybacteria bacterium RIFCSPHIGHO2_01_FULL_41_53</name>
    <dbReference type="NCBI Taxonomy" id="1802663"/>
    <lineage>
        <taxon>Bacteria</taxon>
        <taxon>Candidatus Yanofskyibacteriota</taxon>
    </lineage>
</organism>
<accession>A0A1F8EGQ4</accession>
<protein>
    <submittedName>
        <fullName evidence="1">Uncharacterized protein</fullName>
    </submittedName>
</protein>
<evidence type="ECO:0000313" key="2">
    <source>
        <dbReference type="Proteomes" id="UP000177117"/>
    </source>
</evidence>
<dbReference type="AlphaFoldDB" id="A0A1F8EGQ4"/>